<name>A0AAD5JW39_9FUNG</name>
<dbReference type="EMBL" id="JAIXMP010000021">
    <property type="protein sequence ID" value="KAI9256603.1"/>
    <property type="molecule type" value="Genomic_DNA"/>
</dbReference>
<keyword evidence="3" id="KW-1185">Reference proteome</keyword>
<organism evidence="2 3">
    <name type="scientific">Phascolomyces articulosus</name>
    <dbReference type="NCBI Taxonomy" id="60185"/>
    <lineage>
        <taxon>Eukaryota</taxon>
        <taxon>Fungi</taxon>
        <taxon>Fungi incertae sedis</taxon>
        <taxon>Mucoromycota</taxon>
        <taxon>Mucoromycotina</taxon>
        <taxon>Mucoromycetes</taxon>
        <taxon>Mucorales</taxon>
        <taxon>Lichtheimiaceae</taxon>
        <taxon>Phascolomyces</taxon>
    </lineage>
</organism>
<sequence>MHVLEFYCKHDPTCLYYVMYEFCSCIYLYLFSLYIYMHNEITRMKPKKI</sequence>
<reference evidence="2" key="2">
    <citation type="submission" date="2023-02" db="EMBL/GenBank/DDBJ databases">
        <authorList>
            <consortium name="DOE Joint Genome Institute"/>
            <person name="Mondo S.J."/>
            <person name="Chang Y."/>
            <person name="Wang Y."/>
            <person name="Ahrendt S."/>
            <person name="Andreopoulos W."/>
            <person name="Barry K."/>
            <person name="Beard J."/>
            <person name="Benny G.L."/>
            <person name="Blankenship S."/>
            <person name="Bonito G."/>
            <person name="Cuomo C."/>
            <person name="Desiro A."/>
            <person name="Gervers K.A."/>
            <person name="Hundley H."/>
            <person name="Kuo A."/>
            <person name="LaButti K."/>
            <person name="Lang B.F."/>
            <person name="Lipzen A."/>
            <person name="O'Donnell K."/>
            <person name="Pangilinan J."/>
            <person name="Reynolds N."/>
            <person name="Sandor L."/>
            <person name="Smith M.W."/>
            <person name="Tsang A."/>
            <person name="Grigoriev I.V."/>
            <person name="Stajich J.E."/>
            <person name="Spatafora J.W."/>
        </authorList>
    </citation>
    <scope>NUCLEOTIDE SEQUENCE</scope>
    <source>
        <strain evidence="2">RSA 2281</strain>
    </source>
</reference>
<accession>A0AAD5JW39</accession>
<comment type="caution">
    <text evidence="2">The sequence shown here is derived from an EMBL/GenBank/DDBJ whole genome shotgun (WGS) entry which is preliminary data.</text>
</comment>
<keyword evidence="1" id="KW-1133">Transmembrane helix</keyword>
<evidence type="ECO:0000256" key="1">
    <source>
        <dbReference type="SAM" id="Phobius"/>
    </source>
</evidence>
<protein>
    <submittedName>
        <fullName evidence="2">Uncharacterized protein</fullName>
    </submittedName>
</protein>
<feature type="non-terminal residue" evidence="2">
    <location>
        <position position="1"/>
    </location>
</feature>
<proteinExistence type="predicted"/>
<dbReference type="AlphaFoldDB" id="A0AAD5JW39"/>
<feature type="transmembrane region" description="Helical" evidence="1">
    <location>
        <begin position="15"/>
        <end position="37"/>
    </location>
</feature>
<dbReference type="Proteomes" id="UP001209540">
    <property type="component" value="Unassembled WGS sequence"/>
</dbReference>
<reference evidence="2" key="1">
    <citation type="journal article" date="2022" name="IScience">
        <title>Evolution of zygomycete secretomes and the origins of terrestrial fungal ecologies.</title>
        <authorList>
            <person name="Chang Y."/>
            <person name="Wang Y."/>
            <person name="Mondo S."/>
            <person name="Ahrendt S."/>
            <person name="Andreopoulos W."/>
            <person name="Barry K."/>
            <person name="Beard J."/>
            <person name="Benny G.L."/>
            <person name="Blankenship S."/>
            <person name="Bonito G."/>
            <person name="Cuomo C."/>
            <person name="Desiro A."/>
            <person name="Gervers K.A."/>
            <person name="Hundley H."/>
            <person name="Kuo A."/>
            <person name="LaButti K."/>
            <person name="Lang B.F."/>
            <person name="Lipzen A."/>
            <person name="O'Donnell K."/>
            <person name="Pangilinan J."/>
            <person name="Reynolds N."/>
            <person name="Sandor L."/>
            <person name="Smith M.E."/>
            <person name="Tsang A."/>
            <person name="Grigoriev I.V."/>
            <person name="Stajich J.E."/>
            <person name="Spatafora J.W."/>
        </authorList>
    </citation>
    <scope>NUCLEOTIDE SEQUENCE</scope>
    <source>
        <strain evidence="2">RSA 2281</strain>
    </source>
</reference>
<gene>
    <name evidence="2" type="ORF">BDA99DRAFT_516875</name>
</gene>
<keyword evidence="1" id="KW-0472">Membrane</keyword>
<keyword evidence="1" id="KW-0812">Transmembrane</keyword>
<evidence type="ECO:0000313" key="3">
    <source>
        <dbReference type="Proteomes" id="UP001209540"/>
    </source>
</evidence>
<evidence type="ECO:0000313" key="2">
    <source>
        <dbReference type="EMBL" id="KAI9256603.1"/>
    </source>
</evidence>